<proteinExistence type="predicted"/>
<evidence type="ECO:0000313" key="2">
    <source>
        <dbReference type="EMBL" id="SFU24094.1"/>
    </source>
</evidence>
<keyword evidence="1" id="KW-1133">Transmembrane helix</keyword>
<protein>
    <submittedName>
        <fullName evidence="2">Uncharacterized protein</fullName>
    </submittedName>
</protein>
<evidence type="ECO:0000313" key="3">
    <source>
        <dbReference type="Proteomes" id="UP000198844"/>
    </source>
</evidence>
<gene>
    <name evidence="2" type="ORF">SAMN05192563_1024164</name>
</gene>
<evidence type="ECO:0000256" key="1">
    <source>
        <dbReference type="SAM" id="Phobius"/>
    </source>
</evidence>
<reference evidence="2 3" key="1">
    <citation type="submission" date="2016-10" db="EMBL/GenBank/DDBJ databases">
        <authorList>
            <person name="de Groot N.N."/>
        </authorList>
    </citation>
    <scope>NUCLEOTIDE SEQUENCE [LARGE SCALE GENOMIC DNA]</scope>
    <source>
        <strain evidence="2 3">LMG 27731</strain>
    </source>
</reference>
<dbReference type="EMBL" id="FPBH01000024">
    <property type="protein sequence ID" value="SFU24094.1"/>
    <property type="molecule type" value="Genomic_DNA"/>
</dbReference>
<dbReference type="AlphaFoldDB" id="A0A1I7EJL3"/>
<keyword evidence="1" id="KW-0472">Membrane</keyword>
<keyword evidence="1" id="KW-0812">Transmembrane</keyword>
<organism evidence="2 3">
    <name type="scientific">Paraburkholderia aspalathi</name>
    <dbReference type="NCBI Taxonomy" id="1324617"/>
    <lineage>
        <taxon>Bacteria</taxon>
        <taxon>Pseudomonadati</taxon>
        <taxon>Pseudomonadota</taxon>
        <taxon>Betaproteobacteria</taxon>
        <taxon>Burkholderiales</taxon>
        <taxon>Burkholderiaceae</taxon>
        <taxon>Paraburkholderia</taxon>
    </lineage>
</organism>
<dbReference type="Proteomes" id="UP000198844">
    <property type="component" value="Unassembled WGS sequence"/>
</dbReference>
<name>A0A1I7EJL3_9BURK</name>
<feature type="transmembrane region" description="Helical" evidence="1">
    <location>
        <begin position="21"/>
        <end position="44"/>
    </location>
</feature>
<sequence length="182" mass="20455">MQNHACTDKVRMFQRNPMRRSRLLVTPAVLGGFALGIYSVSLYATPPSPLDPRVTQSTIESTICHRDYLTKVAPSVDERLFRKGELLAQRAITPESAPLYALDFRVPVLLGGSPDAPENFDLIPWDGPGGERRKRRFTVFLNRCVCAGEIPLARARAALSGDWPRTYPNLWMLRCRNVSDAR</sequence>
<accession>A0A1I7EJL3</accession>